<accession>A0A670JDG2</accession>
<dbReference type="AlphaFoldDB" id="A0A670JDG2"/>
<organism evidence="1 2">
    <name type="scientific">Podarcis muralis</name>
    <name type="common">Wall lizard</name>
    <name type="synonym">Lacerta muralis</name>
    <dbReference type="NCBI Taxonomy" id="64176"/>
    <lineage>
        <taxon>Eukaryota</taxon>
        <taxon>Metazoa</taxon>
        <taxon>Chordata</taxon>
        <taxon>Craniata</taxon>
        <taxon>Vertebrata</taxon>
        <taxon>Euteleostomi</taxon>
        <taxon>Lepidosauria</taxon>
        <taxon>Squamata</taxon>
        <taxon>Bifurcata</taxon>
        <taxon>Unidentata</taxon>
        <taxon>Episquamata</taxon>
        <taxon>Laterata</taxon>
        <taxon>Lacertibaenia</taxon>
        <taxon>Lacertidae</taxon>
        <taxon>Podarcis</taxon>
    </lineage>
</organism>
<keyword evidence="2" id="KW-1185">Reference proteome</keyword>
<reference evidence="1 2" key="1">
    <citation type="journal article" date="2019" name="Proc. Natl. Acad. Sci. U.S.A.">
        <title>Regulatory changes in pterin and carotenoid genes underlie balanced color polymorphisms in the wall lizard.</title>
        <authorList>
            <person name="Andrade P."/>
            <person name="Pinho C."/>
            <person name="Perez I de Lanuza G."/>
            <person name="Afonso S."/>
            <person name="Brejcha J."/>
            <person name="Rubin C.J."/>
            <person name="Wallerman O."/>
            <person name="Pereira P."/>
            <person name="Sabatino S.J."/>
            <person name="Bellati A."/>
            <person name="Pellitteri-Rosa D."/>
            <person name="Bosakova Z."/>
            <person name="Bunikis I."/>
            <person name="Carretero M.A."/>
            <person name="Feiner N."/>
            <person name="Marsik P."/>
            <person name="Pauperio F."/>
            <person name="Salvi D."/>
            <person name="Soler L."/>
            <person name="While G.M."/>
            <person name="Uller T."/>
            <person name="Font E."/>
            <person name="Andersson L."/>
            <person name="Carneiro M."/>
        </authorList>
    </citation>
    <scope>NUCLEOTIDE SEQUENCE</scope>
</reference>
<dbReference type="Proteomes" id="UP000472272">
    <property type="component" value="Chromosome 14"/>
</dbReference>
<proteinExistence type="predicted"/>
<evidence type="ECO:0000313" key="1">
    <source>
        <dbReference type="Ensembl" id="ENSPMRP00000021659.1"/>
    </source>
</evidence>
<dbReference type="Ensembl" id="ENSPMRT00000022985.1">
    <property type="protein sequence ID" value="ENSPMRP00000021659.1"/>
    <property type="gene ID" value="ENSPMRG00000014062.1"/>
</dbReference>
<name>A0A670JDG2_PODMU</name>
<sequence length="91" mass="10424">ISMWNKSVCVALLALATGYVFLLDSDLPDSVLKYLSSSFLYQLQGDLASPESSMAAAWEVLITQPGKQWNRVAWSLYFLLWRNLFPCTFYY</sequence>
<reference evidence="1" key="3">
    <citation type="submission" date="2025-09" db="UniProtKB">
        <authorList>
            <consortium name="Ensembl"/>
        </authorList>
    </citation>
    <scope>IDENTIFICATION</scope>
</reference>
<dbReference type="GeneTree" id="ENSGT01120000275306"/>
<dbReference type="OMA" id="ARPWESM"/>
<reference evidence="1" key="2">
    <citation type="submission" date="2025-08" db="UniProtKB">
        <authorList>
            <consortium name="Ensembl"/>
        </authorList>
    </citation>
    <scope>IDENTIFICATION</scope>
</reference>
<evidence type="ECO:0000313" key="2">
    <source>
        <dbReference type="Proteomes" id="UP000472272"/>
    </source>
</evidence>
<protein>
    <submittedName>
        <fullName evidence="1">Uncharacterized protein</fullName>
    </submittedName>
</protein>